<evidence type="ECO:0000313" key="2">
    <source>
        <dbReference type="Proteomes" id="UP000054477"/>
    </source>
</evidence>
<accession>A0A0C9X886</accession>
<dbReference type="Proteomes" id="UP000054477">
    <property type="component" value="Unassembled WGS sequence"/>
</dbReference>
<protein>
    <submittedName>
        <fullName evidence="1">Unplaced genomic scaffold K443scaffold_286, whole genome shotgun sequence</fullName>
    </submittedName>
</protein>
<dbReference type="HOGENOM" id="CLU_1590358_0_0_1"/>
<name>A0A0C9X886_9AGAR</name>
<keyword evidence="2" id="KW-1185">Reference proteome</keyword>
<evidence type="ECO:0000313" key="1">
    <source>
        <dbReference type="EMBL" id="KIJ93836.1"/>
    </source>
</evidence>
<feature type="non-terminal residue" evidence="1">
    <location>
        <position position="1"/>
    </location>
</feature>
<reference evidence="1 2" key="1">
    <citation type="submission" date="2014-04" db="EMBL/GenBank/DDBJ databases">
        <authorList>
            <consortium name="DOE Joint Genome Institute"/>
            <person name="Kuo A."/>
            <person name="Kohler A."/>
            <person name="Nagy L.G."/>
            <person name="Floudas D."/>
            <person name="Copeland A."/>
            <person name="Barry K.W."/>
            <person name="Cichocki N."/>
            <person name="Veneault-Fourrey C."/>
            <person name="LaButti K."/>
            <person name="Lindquist E.A."/>
            <person name="Lipzen A."/>
            <person name="Lundell T."/>
            <person name="Morin E."/>
            <person name="Murat C."/>
            <person name="Sun H."/>
            <person name="Tunlid A."/>
            <person name="Henrissat B."/>
            <person name="Grigoriev I.V."/>
            <person name="Hibbett D.S."/>
            <person name="Martin F."/>
            <person name="Nordberg H.P."/>
            <person name="Cantor M.N."/>
            <person name="Hua S.X."/>
        </authorList>
    </citation>
    <scope>NUCLEOTIDE SEQUENCE [LARGE SCALE GENOMIC DNA]</scope>
    <source>
        <strain evidence="1 2">LaAM-08-1</strain>
    </source>
</reference>
<organism evidence="1 2">
    <name type="scientific">Laccaria amethystina LaAM-08-1</name>
    <dbReference type="NCBI Taxonomy" id="1095629"/>
    <lineage>
        <taxon>Eukaryota</taxon>
        <taxon>Fungi</taxon>
        <taxon>Dikarya</taxon>
        <taxon>Basidiomycota</taxon>
        <taxon>Agaricomycotina</taxon>
        <taxon>Agaricomycetes</taxon>
        <taxon>Agaricomycetidae</taxon>
        <taxon>Agaricales</taxon>
        <taxon>Agaricineae</taxon>
        <taxon>Hydnangiaceae</taxon>
        <taxon>Laccaria</taxon>
    </lineage>
</organism>
<dbReference type="AlphaFoldDB" id="A0A0C9X886"/>
<gene>
    <name evidence="1" type="ORF">K443DRAFT_377176</name>
</gene>
<proteinExistence type="predicted"/>
<dbReference type="EMBL" id="KN838821">
    <property type="protein sequence ID" value="KIJ93836.1"/>
    <property type="molecule type" value="Genomic_DNA"/>
</dbReference>
<sequence>ADPTKDGSQRRSVILRVKQLRKLKQDVYRVPLVVDVAVRQDNSAPKASDDPNAKHIYAFFFHQKRCPATHHPIQLGLPTPWPTIFSKHPHFCTFIDVWVMTKSDLIPGLRTSLIEPVFITSHQCSYLNRSATVAWISLPNLPLLLKMETKSQDRLHQRAPDVERVGSC</sequence>
<reference evidence="2" key="2">
    <citation type="submission" date="2015-01" db="EMBL/GenBank/DDBJ databases">
        <title>Evolutionary Origins and Diversification of the Mycorrhizal Mutualists.</title>
        <authorList>
            <consortium name="DOE Joint Genome Institute"/>
            <consortium name="Mycorrhizal Genomics Consortium"/>
            <person name="Kohler A."/>
            <person name="Kuo A."/>
            <person name="Nagy L.G."/>
            <person name="Floudas D."/>
            <person name="Copeland A."/>
            <person name="Barry K.W."/>
            <person name="Cichocki N."/>
            <person name="Veneault-Fourrey C."/>
            <person name="LaButti K."/>
            <person name="Lindquist E.A."/>
            <person name="Lipzen A."/>
            <person name="Lundell T."/>
            <person name="Morin E."/>
            <person name="Murat C."/>
            <person name="Riley R."/>
            <person name="Ohm R."/>
            <person name="Sun H."/>
            <person name="Tunlid A."/>
            <person name="Henrissat B."/>
            <person name="Grigoriev I.V."/>
            <person name="Hibbett D.S."/>
            <person name="Martin F."/>
        </authorList>
    </citation>
    <scope>NUCLEOTIDE SEQUENCE [LARGE SCALE GENOMIC DNA]</scope>
    <source>
        <strain evidence="2">LaAM-08-1</strain>
    </source>
</reference>